<evidence type="ECO:0000259" key="4">
    <source>
        <dbReference type="PROSITE" id="PS51977"/>
    </source>
</evidence>
<dbReference type="EMBL" id="QWIM01000653">
    <property type="protein sequence ID" value="RMY32238.1"/>
    <property type="molecule type" value="Genomic_DNA"/>
</dbReference>
<organism evidence="6 8">
    <name type="scientific">Hortaea werneckii</name>
    <name type="common">Black yeast</name>
    <name type="synonym">Cladosporium werneckii</name>
    <dbReference type="NCBI Taxonomy" id="91943"/>
    <lineage>
        <taxon>Eukaryota</taxon>
        <taxon>Fungi</taxon>
        <taxon>Dikarya</taxon>
        <taxon>Ascomycota</taxon>
        <taxon>Pezizomycotina</taxon>
        <taxon>Dothideomycetes</taxon>
        <taxon>Dothideomycetidae</taxon>
        <taxon>Mycosphaerellales</taxon>
        <taxon>Teratosphaeriaceae</taxon>
        <taxon>Hortaea</taxon>
    </lineage>
</organism>
<protein>
    <recommendedName>
        <fullName evidence="9">BRCT domain-containing protein</fullName>
    </recommendedName>
</protein>
<dbReference type="InterPro" id="IPR036420">
    <property type="entry name" value="BRCT_dom_sf"/>
</dbReference>
<dbReference type="PROSITE" id="PS50172">
    <property type="entry name" value="BRCT"/>
    <property type="match status" value="1"/>
</dbReference>
<evidence type="ECO:0000256" key="1">
    <source>
        <dbReference type="SAM" id="Coils"/>
    </source>
</evidence>
<feature type="region of interest" description="Disordered" evidence="2">
    <location>
        <begin position="124"/>
        <end position="151"/>
    </location>
</feature>
<dbReference type="EMBL" id="QWIL01000029">
    <property type="protein sequence ID" value="RMY25580.1"/>
    <property type="molecule type" value="Genomic_DNA"/>
</dbReference>
<evidence type="ECO:0000313" key="7">
    <source>
        <dbReference type="Proteomes" id="UP000271337"/>
    </source>
</evidence>
<proteinExistence type="predicted"/>
<feature type="compositionally biased region" description="Basic and acidic residues" evidence="2">
    <location>
        <begin position="124"/>
        <end position="138"/>
    </location>
</feature>
<dbReference type="Proteomes" id="UP000276864">
    <property type="component" value="Unassembled WGS sequence"/>
</dbReference>
<dbReference type="InterPro" id="IPR036930">
    <property type="entry name" value="WGR_dom_sf"/>
</dbReference>
<evidence type="ECO:0000313" key="5">
    <source>
        <dbReference type="EMBL" id="RMY25580.1"/>
    </source>
</evidence>
<evidence type="ECO:0008006" key="9">
    <source>
        <dbReference type="Google" id="ProtNLM"/>
    </source>
</evidence>
<dbReference type="Proteomes" id="UP000271337">
    <property type="component" value="Unassembled WGS sequence"/>
</dbReference>
<dbReference type="InterPro" id="IPR001357">
    <property type="entry name" value="BRCT_dom"/>
</dbReference>
<reference evidence="7 8" key="1">
    <citation type="journal article" date="2018" name="BMC Genomics">
        <title>Genomic evidence for intraspecific hybridization in a clonal and extremely halotolerant yeast.</title>
        <authorList>
            <person name="Gostincar C."/>
            <person name="Stajich J.E."/>
            <person name="Zupancic J."/>
            <person name="Zalar P."/>
            <person name="Gunde-Cimerman N."/>
        </authorList>
    </citation>
    <scope>NUCLEOTIDE SEQUENCE [LARGE SCALE GENOMIC DNA]</scope>
    <source>
        <strain evidence="6 8">EXF-6651</strain>
        <strain evidence="5 7">EXF-6669</strain>
    </source>
</reference>
<evidence type="ECO:0000256" key="2">
    <source>
        <dbReference type="SAM" id="MobiDB-lite"/>
    </source>
</evidence>
<dbReference type="SUPFAM" id="SSF142921">
    <property type="entry name" value="WGR domain-like"/>
    <property type="match status" value="1"/>
</dbReference>
<comment type="caution">
    <text evidence="6">The sequence shown here is derived from an EMBL/GenBank/DDBJ whole genome shotgun (WGS) entry which is preliminary data.</text>
</comment>
<feature type="region of interest" description="Disordered" evidence="2">
    <location>
        <begin position="412"/>
        <end position="679"/>
    </location>
</feature>
<dbReference type="OrthoDB" id="342264at2759"/>
<name>A0A3M7AXU1_HORWE</name>
<evidence type="ECO:0000313" key="6">
    <source>
        <dbReference type="EMBL" id="RMY32238.1"/>
    </source>
</evidence>
<keyword evidence="1" id="KW-0175">Coiled coil</keyword>
<dbReference type="InterPro" id="IPR008893">
    <property type="entry name" value="WGR_domain"/>
</dbReference>
<evidence type="ECO:0000259" key="3">
    <source>
        <dbReference type="PROSITE" id="PS50172"/>
    </source>
</evidence>
<feature type="coiled-coil region" evidence="1">
    <location>
        <begin position="169"/>
        <end position="216"/>
    </location>
</feature>
<feature type="compositionally biased region" description="Polar residues" evidence="2">
    <location>
        <begin position="580"/>
        <end position="589"/>
    </location>
</feature>
<sequence>MGGFLKGTNITIIHPLPQIKWTPAEVNKWITQAHGQTSSKFLEGETTHIACSETAWRNKPVIIQAALAANEKAENSGSGRKPVKIVSPDWLQDALFGAHKPSSDGAYSWLKLAKLQEAQEARVERMVEKAERELDKGSSGKGRGGGGGAQQSMMAEVLQDATDPYLGEDDRAELERQAQMERKEEMRRKVQEGIAREREKEQAAIARKAAKKARNAVFSDDYHVYMDATGFKFDVCITKVDTKHNRNERYALTLKIYESNIAPHNYAVNAHFVGTGRLPSNNVLLAKGSNFGTAMRIFRKLFKEKTQVEWDDRIAFAVEGAKRDRARREGNPANEDSGRSVPPVPGDGSAFVASFRALNEEDFAKRPFTYHPPLYGPCGVLPAKEKEVFPEIGPPVEEQARRKGAEDVELWMSGADSFGPGPSEDQADGAGGDFISGGSDRSTGFDHLMSGALDAAGGITGDGEAAPGDSGDSLTDILNNPEIGYPFTGGQEDDNGDFSFDLGEPVAQVSHGDTAAAHTQDPTHPPSHPLASPEKDTSTQPPSMEPTTQPPGTPAETETQSFDHTQAALAAQDQLMELQNIPQDSSAAQQLKAPINLGTSILGKRKMSPENEEDGISPDGRQGKKQQQDALPTDGEVGNEVEDKIQNADLAAPAAETTEEVETEGDARVAGDEQVGGEM</sequence>
<feature type="domain" description="WGR" evidence="4">
    <location>
        <begin position="221"/>
        <end position="323"/>
    </location>
</feature>
<dbReference type="PROSITE" id="PS51977">
    <property type="entry name" value="WGR"/>
    <property type="match status" value="1"/>
</dbReference>
<evidence type="ECO:0000313" key="8">
    <source>
        <dbReference type="Proteomes" id="UP000276864"/>
    </source>
</evidence>
<dbReference type="Gene3D" id="3.40.50.10190">
    <property type="entry name" value="BRCT domain"/>
    <property type="match status" value="1"/>
</dbReference>
<accession>A0A3M7AXU1</accession>
<feature type="domain" description="BRCT" evidence="3">
    <location>
        <begin position="1"/>
        <end position="95"/>
    </location>
</feature>
<feature type="region of interest" description="Disordered" evidence="2">
    <location>
        <begin position="321"/>
        <end position="345"/>
    </location>
</feature>
<feature type="compositionally biased region" description="Polar residues" evidence="2">
    <location>
        <begin position="538"/>
        <end position="547"/>
    </location>
</feature>
<gene>
    <name evidence="6" type="ORF">D0866_06747</name>
    <name evidence="5" type="ORF">D0867_00642</name>
</gene>
<feature type="compositionally biased region" description="Basic and acidic residues" evidence="2">
    <location>
        <begin position="321"/>
        <end position="330"/>
    </location>
</feature>
<feature type="compositionally biased region" description="Gly residues" evidence="2">
    <location>
        <begin position="139"/>
        <end position="149"/>
    </location>
</feature>
<dbReference type="AlphaFoldDB" id="A0A3M7AXU1"/>